<accession>A0A232LVA0</accession>
<feature type="compositionally biased region" description="Low complexity" evidence="1">
    <location>
        <begin position="253"/>
        <end position="268"/>
    </location>
</feature>
<gene>
    <name evidence="2" type="ORF">Egran_04232</name>
</gene>
<dbReference type="Proteomes" id="UP000243515">
    <property type="component" value="Unassembled WGS sequence"/>
</dbReference>
<evidence type="ECO:0000256" key="1">
    <source>
        <dbReference type="SAM" id="MobiDB-lite"/>
    </source>
</evidence>
<feature type="compositionally biased region" description="Low complexity" evidence="1">
    <location>
        <begin position="81"/>
        <end position="93"/>
    </location>
</feature>
<evidence type="ECO:0000313" key="3">
    <source>
        <dbReference type="Proteomes" id="UP000243515"/>
    </source>
</evidence>
<organism evidence="2 3">
    <name type="scientific">Elaphomyces granulatus</name>
    <dbReference type="NCBI Taxonomy" id="519963"/>
    <lineage>
        <taxon>Eukaryota</taxon>
        <taxon>Fungi</taxon>
        <taxon>Dikarya</taxon>
        <taxon>Ascomycota</taxon>
        <taxon>Pezizomycotina</taxon>
        <taxon>Eurotiomycetes</taxon>
        <taxon>Eurotiomycetidae</taxon>
        <taxon>Eurotiales</taxon>
        <taxon>Elaphomycetaceae</taxon>
        <taxon>Elaphomyces</taxon>
    </lineage>
</organism>
<sequence length="268" mass="28145">DSGRRAGGSGISTSIGSPHPSGRIQPGKDEGLRPVTTVGRDGSMSAAESPLPDSGGSPRGVAGVRPQRQQCPTRASGGGSTTSSSASSSPPRRSTWDRRRGRSWPSWKGWRRIGWPVEPGPPDQLLPSLAQLPRKFLRTMAGFQPDGMGIPTCPGLRSSRRSPSSAMDRSMAGLVPPRSRLPGPGSPGASGSEASSASSPSSARSSSRIRSSFDRSFPGTPCGTTRSSRGRTTRSLLPGCSNAWRAKRPRPNSRPSRPNSRRPGTNSR</sequence>
<proteinExistence type="predicted"/>
<feature type="compositionally biased region" description="Gly residues" evidence="1">
    <location>
        <begin position="1"/>
        <end position="10"/>
    </location>
</feature>
<feature type="region of interest" description="Disordered" evidence="1">
    <location>
        <begin position="1"/>
        <end position="126"/>
    </location>
</feature>
<feature type="non-terminal residue" evidence="2">
    <location>
        <position position="1"/>
    </location>
</feature>
<comment type="caution">
    <text evidence="2">The sequence shown here is derived from an EMBL/GenBank/DDBJ whole genome shotgun (WGS) entry which is preliminary data.</text>
</comment>
<dbReference type="EMBL" id="NPHW01004377">
    <property type="protein sequence ID" value="OXV08004.1"/>
    <property type="molecule type" value="Genomic_DNA"/>
</dbReference>
<feature type="compositionally biased region" description="Low complexity" evidence="1">
    <location>
        <begin position="11"/>
        <end position="22"/>
    </location>
</feature>
<evidence type="ECO:0000313" key="2">
    <source>
        <dbReference type="EMBL" id="OXV08004.1"/>
    </source>
</evidence>
<protein>
    <submittedName>
        <fullName evidence="2">Uncharacterized protein</fullName>
    </submittedName>
</protein>
<dbReference type="AlphaFoldDB" id="A0A232LVA0"/>
<keyword evidence="3" id="KW-1185">Reference proteome</keyword>
<name>A0A232LVA0_9EURO</name>
<feature type="compositionally biased region" description="Low complexity" evidence="1">
    <location>
        <begin position="161"/>
        <end position="216"/>
    </location>
</feature>
<reference evidence="2 3" key="1">
    <citation type="journal article" date="2015" name="Environ. Microbiol.">
        <title>Metagenome sequence of Elaphomyces granulatus from sporocarp tissue reveals Ascomycota ectomycorrhizal fingerprints of genome expansion and a Proteobacteria-rich microbiome.</title>
        <authorList>
            <person name="Quandt C.A."/>
            <person name="Kohler A."/>
            <person name="Hesse C.N."/>
            <person name="Sharpton T.J."/>
            <person name="Martin F."/>
            <person name="Spatafora J.W."/>
        </authorList>
    </citation>
    <scope>NUCLEOTIDE SEQUENCE [LARGE SCALE GENOMIC DNA]</scope>
    <source>
        <strain evidence="2 3">OSC145934</strain>
    </source>
</reference>
<feature type="region of interest" description="Disordered" evidence="1">
    <location>
        <begin position="140"/>
        <end position="268"/>
    </location>
</feature>